<dbReference type="InterPro" id="IPR027417">
    <property type="entry name" value="P-loop_NTPase"/>
</dbReference>
<proteinExistence type="inferred from homology"/>
<evidence type="ECO:0000256" key="18">
    <source>
        <dbReference type="SAM" id="Phobius"/>
    </source>
</evidence>
<keyword evidence="9" id="KW-0547">Nucleotide-binding</keyword>
<evidence type="ECO:0000256" key="16">
    <source>
        <dbReference type="SAM" id="Coils"/>
    </source>
</evidence>
<dbReference type="Gene3D" id="3.40.50.300">
    <property type="entry name" value="P-loop containing nucleotide triphosphate hydrolases"/>
    <property type="match status" value="1"/>
</dbReference>
<sequence length="756" mass="81282">MNDHNPDSFSSGDHLRAAPDNPGRRAVRVADSGHVVLYDGLGHDVDRSAYADLWLVVLKWRWVVPAVVVVCVALAAAISFMTTKMYRASATLEIAAEEFKVINTDESATASVSMARNDYLRTQFGLLASRSLAERVVSSLNLASVPGYGFASDDLPDRDMTAASARAAQVLVDGFEVTPVPDSRLVNISFEASDPGMAERVTNAYASSFIASNLERQMRSTVLIRNLLAKRLQVAKERLEASERAVATYARDEGIINLQPSAATGAGSGETSLISSSLLQLNEALSDAQRSRIEAEQKFRQAGETSTEELVNPTIQALLQQRAALTAQYSEMGGLYRDVFPQMEQMRARLADIDRSIAAEQVRIRNSIRAGYESAVAREAALDRRVAALKSGVLDINDKSIRYNILRREVDTNRQFFDALLQRFKQVDVADGADTSNVLLVDDARNAVLVRPNVLFNLGAGLALGLVLGLLGAFICEFLDDSIKTPDDVLKKLRMPLLGAIPKLPLGERVIDKVVGGQGAIADAYLSARTAIEFGTSSGAPRTLLVTSTKQSEGKSTSAFALANAFARTGRRVLLVDADMRLPTMTVAREDKFGLSNLLAGSDDIENAIFATSTDNLYVLPSGPVPPNPAELLASPRTAETLARLHDLFDMIILDGPPVLGLADAPLLSALAEGTVFTIEAGTRRLAARRAISRLQGAGAQILGGLLTMYNVRMSGMGYGGYSGYGDYGYSYGATGTAKVAAGKERFIKFDNQDAA</sequence>
<evidence type="ECO:0000256" key="12">
    <source>
        <dbReference type="ARBA" id="ARBA00022989"/>
    </source>
</evidence>
<dbReference type="EMBL" id="JACIIV010000020">
    <property type="protein sequence ID" value="MBB6228533.1"/>
    <property type="molecule type" value="Genomic_DNA"/>
</dbReference>
<evidence type="ECO:0000256" key="11">
    <source>
        <dbReference type="ARBA" id="ARBA00022840"/>
    </source>
</evidence>
<keyword evidence="8 18" id="KW-0812">Transmembrane</keyword>
<evidence type="ECO:0000256" key="2">
    <source>
        <dbReference type="ARBA" id="ARBA00007316"/>
    </source>
</evidence>
<feature type="transmembrane region" description="Helical" evidence="18">
    <location>
        <begin position="62"/>
        <end position="81"/>
    </location>
</feature>
<evidence type="ECO:0000259" key="19">
    <source>
        <dbReference type="Pfam" id="PF02706"/>
    </source>
</evidence>
<evidence type="ECO:0000256" key="17">
    <source>
        <dbReference type="SAM" id="MobiDB-lite"/>
    </source>
</evidence>
<feature type="region of interest" description="Disordered" evidence="17">
    <location>
        <begin position="1"/>
        <end position="24"/>
    </location>
</feature>
<dbReference type="GO" id="GO:0004715">
    <property type="term" value="F:non-membrane spanning protein tyrosine kinase activity"/>
    <property type="evidence" value="ECO:0007669"/>
    <property type="project" value="UniProtKB-EC"/>
</dbReference>
<comment type="similarity">
    <text evidence="2">Belongs to the CpsD/CapB family.</text>
</comment>
<evidence type="ECO:0000256" key="4">
    <source>
        <dbReference type="ARBA" id="ARBA00011903"/>
    </source>
</evidence>
<comment type="caution">
    <text evidence="21">The sequence shown here is derived from an EMBL/GenBank/DDBJ whole genome shotgun (WGS) entry which is preliminary data.</text>
</comment>
<feature type="transmembrane region" description="Helical" evidence="18">
    <location>
        <begin position="454"/>
        <end position="475"/>
    </location>
</feature>
<keyword evidence="12 18" id="KW-1133">Transmembrane helix</keyword>
<evidence type="ECO:0000256" key="7">
    <source>
        <dbReference type="ARBA" id="ARBA00022679"/>
    </source>
</evidence>
<comment type="similarity">
    <text evidence="3">Belongs to the etk/wzc family.</text>
</comment>
<dbReference type="InterPro" id="IPR003856">
    <property type="entry name" value="LPS_length_determ_N"/>
</dbReference>
<dbReference type="SUPFAM" id="SSF52540">
    <property type="entry name" value="P-loop containing nucleoside triphosphate hydrolases"/>
    <property type="match status" value="1"/>
</dbReference>
<comment type="subcellular location">
    <subcellularLocation>
        <location evidence="1">Cell inner membrane</location>
        <topology evidence="1">Multi-pass membrane protein</topology>
    </subcellularLocation>
</comment>
<dbReference type="GO" id="GO:0005886">
    <property type="term" value="C:plasma membrane"/>
    <property type="evidence" value="ECO:0007669"/>
    <property type="project" value="UniProtKB-SubCell"/>
</dbReference>
<dbReference type="PANTHER" id="PTHR32309:SF13">
    <property type="entry name" value="FERRIC ENTEROBACTIN TRANSPORT PROTEIN FEPE"/>
    <property type="match status" value="1"/>
</dbReference>
<dbReference type="InterPro" id="IPR050445">
    <property type="entry name" value="Bact_polysacc_biosynth/exp"/>
</dbReference>
<keyword evidence="13 18" id="KW-0472">Membrane</keyword>
<dbReference type="Pfam" id="PF13614">
    <property type="entry name" value="AAA_31"/>
    <property type="match status" value="1"/>
</dbReference>
<dbReference type="InterPro" id="IPR025669">
    <property type="entry name" value="AAA_dom"/>
</dbReference>
<evidence type="ECO:0000313" key="21">
    <source>
        <dbReference type="EMBL" id="MBB6228533.1"/>
    </source>
</evidence>
<dbReference type="Proteomes" id="UP000538147">
    <property type="component" value="Unassembled WGS sequence"/>
</dbReference>
<gene>
    <name evidence="21" type="ORF">FHS79_002723</name>
</gene>
<feature type="domain" description="AAA" evidence="20">
    <location>
        <begin position="546"/>
        <end position="666"/>
    </location>
</feature>
<evidence type="ECO:0000256" key="1">
    <source>
        <dbReference type="ARBA" id="ARBA00004429"/>
    </source>
</evidence>
<keyword evidence="10" id="KW-0418">Kinase</keyword>
<protein>
    <recommendedName>
        <fullName evidence="4">non-specific protein-tyrosine kinase</fullName>
        <ecNumber evidence="4">2.7.10.2</ecNumber>
    </recommendedName>
</protein>
<name>A0A841LC27_9SPHN</name>
<accession>A0A841LC27</accession>
<comment type="catalytic activity">
    <reaction evidence="15">
        <text>L-tyrosyl-[protein] + ATP = O-phospho-L-tyrosyl-[protein] + ADP + H(+)</text>
        <dbReference type="Rhea" id="RHEA:10596"/>
        <dbReference type="Rhea" id="RHEA-COMP:10136"/>
        <dbReference type="Rhea" id="RHEA-COMP:20101"/>
        <dbReference type="ChEBI" id="CHEBI:15378"/>
        <dbReference type="ChEBI" id="CHEBI:30616"/>
        <dbReference type="ChEBI" id="CHEBI:46858"/>
        <dbReference type="ChEBI" id="CHEBI:61978"/>
        <dbReference type="ChEBI" id="CHEBI:456216"/>
        <dbReference type="EC" id="2.7.10.2"/>
    </reaction>
</comment>
<evidence type="ECO:0000256" key="5">
    <source>
        <dbReference type="ARBA" id="ARBA00022475"/>
    </source>
</evidence>
<evidence type="ECO:0000256" key="10">
    <source>
        <dbReference type="ARBA" id="ARBA00022777"/>
    </source>
</evidence>
<evidence type="ECO:0000259" key="20">
    <source>
        <dbReference type="Pfam" id="PF13614"/>
    </source>
</evidence>
<keyword evidence="11" id="KW-0067">ATP-binding</keyword>
<evidence type="ECO:0000313" key="22">
    <source>
        <dbReference type="Proteomes" id="UP000538147"/>
    </source>
</evidence>
<dbReference type="RefSeq" id="WP_184201015.1">
    <property type="nucleotide sequence ID" value="NZ_JACIIV010000020.1"/>
</dbReference>
<evidence type="ECO:0000256" key="14">
    <source>
        <dbReference type="ARBA" id="ARBA00023137"/>
    </source>
</evidence>
<dbReference type="PANTHER" id="PTHR32309">
    <property type="entry name" value="TYROSINE-PROTEIN KINASE"/>
    <property type="match status" value="1"/>
</dbReference>
<keyword evidence="16" id="KW-0175">Coiled coil</keyword>
<keyword evidence="6" id="KW-0997">Cell inner membrane</keyword>
<evidence type="ECO:0000256" key="3">
    <source>
        <dbReference type="ARBA" id="ARBA00008883"/>
    </source>
</evidence>
<dbReference type="CDD" id="cd05387">
    <property type="entry name" value="BY-kinase"/>
    <property type="match status" value="1"/>
</dbReference>
<dbReference type="NCBIfam" id="TIGR01007">
    <property type="entry name" value="eps_fam"/>
    <property type="match status" value="1"/>
</dbReference>
<evidence type="ECO:0000256" key="9">
    <source>
        <dbReference type="ARBA" id="ARBA00022741"/>
    </source>
</evidence>
<reference evidence="21 22" key="1">
    <citation type="submission" date="2020-08" db="EMBL/GenBank/DDBJ databases">
        <title>Genomic Encyclopedia of Type Strains, Phase IV (KMG-IV): sequencing the most valuable type-strain genomes for metagenomic binning, comparative biology and taxonomic classification.</title>
        <authorList>
            <person name="Goeker M."/>
        </authorList>
    </citation>
    <scope>NUCLEOTIDE SEQUENCE [LARGE SCALE GENOMIC DNA]</scope>
    <source>
        <strain evidence="21 22">DSM 102189</strain>
    </source>
</reference>
<organism evidence="21 22">
    <name type="scientific">Polymorphobacter multimanifer</name>
    <dbReference type="NCBI Taxonomy" id="1070431"/>
    <lineage>
        <taxon>Bacteria</taxon>
        <taxon>Pseudomonadati</taxon>
        <taxon>Pseudomonadota</taxon>
        <taxon>Alphaproteobacteria</taxon>
        <taxon>Sphingomonadales</taxon>
        <taxon>Sphingosinicellaceae</taxon>
        <taxon>Polymorphobacter</taxon>
    </lineage>
</organism>
<dbReference type="Pfam" id="PF02706">
    <property type="entry name" value="Wzz"/>
    <property type="match status" value="1"/>
</dbReference>
<evidence type="ECO:0000256" key="6">
    <source>
        <dbReference type="ARBA" id="ARBA00022519"/>
    </source>
</evidence>
<dbReference type="EC" id="2.7.10.2" evidence="4"/>
<dbReference type="InterPro" id="IPR005702">
    <property type="entry name" value="Wzc-like_C"/>
</dbReference>
<evidence type="ECO:0000256" key="8">
    <source>
        <dbReference type="ARBA" id="ARBA00022692"/>
    </source>
</evidence>
<keyword evidence="14" id="KW-0829">Tyrosine-protein kinase</keyword>
<feature type="coiled-coil region" evidence="16">
    <location>
        <begin position="225"/>
        <end position="252"/>
    </location>
</feature>
<evidence type="ECO:0000256" key="13">
    <source>
        <dbReference type="ARBA" id="ARBA00023136"/>
    </source>
</evidence>
<keyword evidence="7" id="KW-0808">Transferase</keyword>
<keyword evidence="22" id="KW-1185">Reference proteome</keyword>
<dbReference type="GO" id="GO:0005524">
    <property type="term" value="F:ATP binding"/>
    <property type="evidence" value="ECO:0007669"/>
    <property type="project" value="UniProtKB-KW"/>
</dbReference>
<feature type="domain" description="Polysaccharide chain length determinant N-terminal" evidence="19">
    <location>
        <begin position="52"/>
        <end position="140"/>
    </location>
</feature>
<keyword evidence="5" id="KW-1003">Cell membrane</keyword>
<evidence type="ECO:0000256" key="15">
    <source>
        <dbReference type="ARBA" id="ARBA00051245"/>
    </source>
</evidence>
<dbReference type="AlphaFoldDB" id="A0A841LC27"/>